<protein>
    <submittedName>
        <fullName evidence="2">Hypothetical_protein</fullName>
    </submittedName>
</protein>
<dbReference type="Proteomes" id="UP001642409">
    <property type="component" value="Unassembled WGS sequence"/>
</dbReference>
<gene>
    <name evidence="2" type="ORF">HINF_LOCUS32598</name>
    <name evidence="1" type="ORF">HINF_LOCUS53465</name>
</gene>
<reference evidence="1" key="1">
    <citation type="submission" date="2023-06" db="EMBL/GenBank/DDBJ databases">
        <authorList>
            <person name="Kurt Z."/>
        </authorList>
    </citation>
    <scope>NUCLEOTIDE SEQUENCE</scope>
</reference>
<keyword evidence="3" id="KW-1185">Reference proteome</keyword>
<name>A0AA86QWB3_9EUKA</name>
<organism evidence="1">
    <name type="scientific">Hexamita inflata</name>
    <dbReference type="NCBI Taxonomy" id="28002"/>
    <lineage>
        <taxon>Eukaryota</taxon>
        <taxon>Metamonada</taxon>
        <taxon>Diplomonadida</taxon>
        <taxon>Hexamitidae</taxon>
        <taxon>Hexamitinae</taxon>
        <taxon>Hexamita</taxon>
    </lineage>
</organism>
<dbReference type="EMBL" id="CAXDID020000111">
    <property type="protein sequence ID" value="CAL6029721.1"/>
    <property type="molecule type" value="Genomic_DNA"/>
</dbReference>
<dbReference type="EMBL" id="CATOUU010000994">
    <property type="protein sequence ID" value="CAI9965820.1"/>
    <property type="molecule type" value="Genomic_DNA"/>
</dbReference>
<sequence length="129" mass="14811">MLLRARSESSDLDVKALGIALKHGTRLIMCSVIQYLDSRNFARIMKCELKMKLQHLHQLAILQREEQLISVTLFIRTVTALLTNIVLDSVRSLNIVLRFQILDHRLQGLEIAMCRNYLGAISKLFPHIT</sequence>
<accession>A0AA86QWB3</accession>
<proteinExistence type="predicted"/>
<dbReference type="AlphaFoldDB" id="A0AA86QWB3"/>
<reference evidence="2 3" key="2">
    <citation type="submission" date="2024-07" db="EMBL/GenBank/DDBJ databases">
        <authorList>
            <person name="Akdeniz Z."/>
        </authorList>
    </citation>
    <scope>NUCLEOTIDE SEQUENCE [LARGE SCALE GENOMIC DNA]</scope>
</reference>
<evidence type="ECO:0000313" key="2">
    <source>
        <dbReference type="EMBL" id="CAL6029721.1"/>
    </source>
</evidence>
<comment type="caution">
    <text evidence="1">The sequence shown here is derived from an EMBL/GenBank/DDBJ whole genome shotgun (WGS) entry which is preliminary data.</text>
</comment>
<evidence type="ECO:0000313" key="1">
    <source>
        <dbReference type="EMBL" id="CAI9965820.1"/>
    </source>
</evidence>
<evidence type="ECO:0000313" key="3">
    <source>
        <dbReference type="Proteomes" id="UP001642409"/>
    </source>
</evidence>